<organism evidence="2 3">
    <name type="scientific">Gossypium darwinii</name>
    <name type="common">Darwin's cotton</name>
    <name type="synonym">Gossypium barbadense var. darwinii</name>
    <dbReference type="NCBI Taxonomy" id="34276"/>
    <lineage>
        <taxon>Eukaryota</taxon>
        <taxon>Viridiplantae</taxon>
        <taxon>Streptophyta</taxon>
        <taxon>Embryophyta</taxon>
        <taxon>Tracheophyta</taxon>
        <taxon>Spermatophyta</taxon>
        <taxon>Magnoliopsida</taxon>
        <taxon>eudicotyledons</taxon>
        <taxon>Gunneridae</taxon>
        <taxon>Pentapetalae</taxon>
        <taxon>rosids</taxon>
        <taxon>malvids</taxon>
        <taxon>Malvales</taxon>
        <taxon>Malvaceae</taxon>
        <taxon>Malvoideae</taxon>
        <taxon>Gossypium</taxon>
    </lineage>
</organism>
<evidence type="ECO:0000256" key="1">
    <source>
        <dbReference type="SAM" id="SignalP"/>
    </source>
</evidence>
<protein>
    <submittedName>
        <fullName evidence="2">Uncharacterized protein</fullName>
    </submittedName>
</protein>
<dbReference type="EMBL" id="CM017705">
    <property type="protein sequence ID" value="TYG70658.1"/>
    <property type="molecule type" value="Genomic_DNA"/>
</dbReference>
<evidence type="ECO:0000313" key="2">
    <source>
        <dbReference type="EMBL" id="TYG70658.1"/>
    </source>
</evidence>
<accession>A0A5D2CPK1</accession>
<gene>
    <name evidence="2" type="ORF">ES288_D05G331100v1</name>
</gene>
<dbReference type="Proteomes" id="UP000323506">
    <property type="component" value="Chromosome D05"/>
</dbReference>
<keyword evidence="1" id="KW-0732">Signal</keyword>
<reference evidence="2 3" key="1">
    <citation type="submission" date="2019-06" db="EMBL/GenBank/DDBJ databases">
        <title>WGS assembly of Gossypium darwinii.</title>
        <authorList>
            <person name="Chen Z.J."/>
            <person name="Sreedasyam A."/>
            <person name="Ando A."/>
            <person name="Song Q."/>
            <person name="De L."/>
            <person name="Hulse-Kemp A."/>
            <person name="Ding M."/>
            <person name="Ye W."/>
            <person name="Kirkbride R."/>
            <person name="Jenkins J."/>
            <person name="Plott C."/>
            <person name="Lovell J."/>
            <person name="Lin Y.-M."/>
            <person name="Vaughn R."/>
            <person name="Liu B."/>
            <person name="Li W."/>
            <person name="Simpson S."/>
            <person name="Scheffler B."/>
            <person name="Saski C."/>
            <person name="Grover C."/>
            <person name="Hu G."/>
            <person name="Conover J."/>
            <person name="Carlson J."/>
            <person name="Shu S."/>
            <person name="Boston L."/>
            <person name="Williams M."/>
            <person name="Peterson D."/>
            <person name="Mcgee K."/>
            <person name="Jones D."/>
            <person name="Wendel J."/>
            <person name="Stelly D."/>
            <person name="Grimwood J."/>
            <person name="Schmutz J."/>
        </authorList>
    </citation>
    <scope>NUCLEOTIDE SEQUENCE [LARGE SCALE GENOMIC DNA]</scope>
    <source>
        <strain evidence="2">1808015.09</strain>
    </source>
</reference>
<feature type="chain" id="PRO_5022863308" evidence="1">
    <location>
        <begin position="26"/>
        <end position="47"/>
    </location>
</feature>
<feature type="signal peptide" evidence="1">
    <location>
        <begin position="1"/>
        <end position="25"/>
    </location>
</feature>
<name>A0A5D2CPK1_GOSDA</name>
<dbReference type="AlphaFoldDB" id="A0A5D2CPK1"/>
<keyword evidence="3" id="KW-1185">Reference proteome</keyword>
<sequence length="47" mass="4922">MPNPIVVLLLFAAFLLLLLLPSCLQVFKEVMGAGGGEAVQVEAPRVG</sequence>
<proteinExistence type="predicted"/>
<evidence type="ECO:0000313" key="3">
    <source>
        <dbReference type="Proteomes" id="UP000323506"/>
    </source>
</evidence>